<dbReference type="GO" id="GO:0005634">
    <property type="term" value="C:nucleus"/>
    <property type="evidence" value="ECO:0007669"/>
    <property type="project" value="UniProtKB-SubCell"/>
</dbReference>
<dbReference type="InterPro" id="IPR044159">
    <property type="entry name" value="IQM"/>
</dbReference>
<keyword evidence="7" id="KW-1185">Reference proteome</keyword>
<evidence type="ECO:0000256" key="5">
    <source>
        <dbReference type="SAM" id="MobiDB-lite"/>
    </source>
</evidence>
<keyword evidence="3" id="KW-0963">Cytoplasm</keyword>
<reference evidence="6 7" key="1">
    <citation type="journal article" date="2015" name="Environ. Microbiol.">
        <title>Metagenome sequence of Elaphomyces granulatus from sporocarp tissue reveals Ascomycota ectomycorrhizal fingerprints of genome expansion and a Proteobacteria-rich microbiome.</title>
        <authorList>
            <person name="Quandt C.A."/>
            <person name="Kohler A."/>
            <person name="Hesse C.N."/>
            <person name="Sharpton T.J."/>
            <person name="Martin F."/>
            <person name="Spatafora J.W."/>
        </authorList>
    </citation>
    <scope>NUCLEOTIDE SEQUENCE [LARGE SCALE GENOMIC DNA]</scope>
    <source>
        <strain evidence="6 7">OSC145934</strain>
    </source>
</reference>
<evidence type="ECO:0000256" key="4">
    <source>
        <dbReference type="ARBA" id="ARBA00023242"/>
    </source>
</evidence>
<proteinExistence type="predicted"/>
<name>A0A232LMF4_9EURO</name>
<dbReference type="PANTHER" id="PTHR31250:SF27">
    <property type="entry name" value="IQ DOMAIN-CONTAINING PROTEIN IQM5"/>
    <property type="match status" value="1"/>
</dbReference>
<keyword evidence="4" id="KW-0539">Nucleus</keyword>
<comment type="caution">
    <text evidence="6">The sequence shown here is derived from an EMBL/GenBank/DDBJ whole genome shotgun (WGS) entry which is preliminary data.</text>
</comment>
<evidence type="ECO:0000256" key="1">
    <source>
        <dbReference type="ARBA" id="ARBA00004123"/>
    </source>
</evidence>
<comment type="subcellular location">
    <subcellularLocation>
        <location evidence="2">Cytoplasm</location>
    </subcellularLocation>
    <subcellularLocation>
        <location evidence="1">Nucleus</location>
    </subcellularLocation>
</comment>
<gene>
    <name evidence="6" type="ORF">Egran_06938</name>
</gene>
<feature type="compositionally biased region" description="Polar residues" evidence="5">
    <location>
        <begin position="202"/>
        <end position="212"/>
    </location>
</feature>
<evidence type="ECO:0000256" key="3">
    <source>
        <dbReference type="ARBA" id="ARBA00022490"/>
    </source>
</evidence>
<protein>
    <recommendedName>
        <fullName evidence="8">IQ calmodulin-binding motif protein</fullName>
    </recommendedName>
</protein>
<dbReference type="PANTHER" id="PTHR31250">
    <property type="entry name" value="IQ DOMAIN-CONTAINING PROTEIN IQM3"/>
    <property type="match status" value="1"/>
</dbReference>
<evidence type="ECO:0000256" key="2">
    <source>
        <dbReference type="ARBA" id="ARBA00004496"/>
    </source>
</evidence>
<accession>A0A232LMF4</accession>
<dbReference type="AlphaFoldDB" id="A0A232LMF4"/>
<dbReference type="Proteomes" id="UP000243515">
    <property type="component" value="Unassembled WGS sequence"/>
</dbReference>
<dbReference type="OrthoDB" id="7344096at2759"/>
<sequence length="378" mass="42561">MVGLREAQWHQWVHVQTEEEKTVCQEGSSSSSPVRSRWKKAGQVALRAAGGGDNIIDRVAEADDGNPSGSTKMMDLAYFLEMVDAKHRYGSNLRVYHNYWKSATSRQNFFEWLDFGEGKDIELPQCPRDRLEREQVRYLTKEERMYYLVNVDEEGRFHWAKNGERVTTSSEQFRDSIHGVVPVDDNTPRFGEHTEGDEISPAPSTASSSNGSDEADGSIGHRSFDEARSLKKLTYVSPGEIFYNLMRKSLNKKDEWIFVADTSYRLYVGIKEAGSFQHSSFLRGARIAAAGLIRIKDGQLRSLSPLSGHYRPSTAVFSSFIHALQNQGVDLSRMSLSKSYAVLVGMEGYAKAKKTAKTFQEKIHTGKAKLVGVKKDPR</sequence>
<evidence type="ECO:0008006" key="8">
    <source>
        <dbReference type="Google" id="ProtNLM"/>
    </source>
</evidence>
<organism evidence="6 7">
    <name type="scientific">Elaphomyces granulatus</name>
    <dbReference type="NCBI Taxonomy" id="519963"/>
    <lineage>
        <taxon>Eukaryota</taxon>
        <taxon>Fungi</taxon>
        <taxon>Dikarya</taxon>
        <taxon>Ascomycota</taxon>
        <taxon>Pezizomycotina</taxon>
        <taxon>Eurotiomycetes</taxon>
        <taxon>Eurotiomycetidae</taxon>
        <taxon>Eurotiales</taxon>
        <taxon>Elaphomycetaceae</taxon>
        <taxon>Elaphomyces</taxon>
    </lineage>
</organism>
<evidence type="ECO:0000313" key="6">
    <source>
        <dbReference type="EMBL" id="OXV05294.1"/>
    </source>
</evidence>
<dbReference type="GO" id="GO:0005737">
    <property type="term" value="C:cytoplasm"/>
    <property type="evidence" value="ECO:0007669"/>
    <property type="project" value="UniProtKB-SubCell"/>
</dbReference>
<dbReference type="EMBL" id="NPHW01007231">
    <property type="protein sequence ID" value="OXV05294.1"/>
    <property type="molecule type" value="Genomic_DNA"/>
</dbReference>
<evidence type="ECO:0000313" key="7">
    <source>
        <dbReference type="Proteomes" id="UP000243515"/>
    </source>
</evidence>
<feature type="region of interest" description="Disordered" evidence="5">
    <location>
        <begin position="180"/>
        <end position="221"/>
    </location>
</feature>
<feature type="compositionally biased region" description="Basic and acidic residues" evidence="5">
    <location>
        <begin position="186"/>
        <end position="196"/>
    </location>
</feature>